<dbReference type="AlphaFoldDB" id="A0A8S1T774"/>
<sequence length="79" mass="9773">MIPSCLLFLKSPVKNIHMKQRRIQLFKELIDYCMVQIYNEIQQVIQYKKHNKFMFPINFNKQQLILLNQTFSNFKLFFR</sequence>
<organism evidence="1 2">
    <name type="scientific">Paramecium pentaurelia</name>
    <dbReference type="NCBI Taxonomy" id="43138"/>
    <lineage>
        <taxon>Eukaryota</taxon>
        <taxon>Sar</taxon>
        <taxon>Alveolata</taxon>
        <taxon>Ciliophora</taxon>
        <taxon>Intramacronucleata</taxon>
        <taxon>Oligohymenophorea</taxon>
        <taxon>Peniculida</taxon>
        <taxon>Parameciidae</taxon>
        <taxon>Paramecium</taxon>
    </lineage>
</organism>
<reference evidence="1" key="1">
    <citation type="submission" date="2021-01" db="EMBL/GenBank/DDBJ databases">
        <authorList>
            <consortium name="Genoscope - CEA"/>
            <person name="William W."/>
        </authorList>
    </citation>
    <scope>NUCLEOTIDE SEQUENCE</scope>
</reference>
<evidence type="ECO:0000313" key="1">
    <source>
        <dbReference type="EMBL" id="CAD8146894.1"/>
    </source>
</evidence>
<proteinExistence type="predicted"/>
<dbReference type="Proteomes" id="UP000689195">
    <property type="component" value="Unassembled WGS sequence"/>
</dbReference>
<comment type="caution">
    <text evidence="1">The sequence shown here is derived from an EMBL/GenBank/DDBJ whole genome shotgun (WGS) entry which is preliminary data.</text>
</comment>
<name>A0A8S1T774_9CILI</name>
<accession>A0A8S1T774</accession>
<keyword evidence="2" id="KW-1185">Reference proteome</keyword>
<evidence type="ECO:0000313" key="2">
    <source>
        <dbReference type="Proteomes" id="UP000689195"/>
    </source>
</evidence>
<protein>
    <submittedName>
        <fullName evidence="1">Uncharacterized protein</fullName>
    </submittedName>
</protein>
<gene>
    <name evidence="1" type="ORF">PPENT_87.1.T0160105</name>
</gene>
<dbReference type="EMBL" id="CAJJDO010000016">
    <property type="protein sequence ID" value="CAD8146894.1"/>
    <property type="molecule type" value="Genomic_DNA"/>
</dbReference>